<organism evidence="3 4">
    <name type="scientific">Streptomyces tateyamensis</name>
    <dbReference type="NCBI Taxonomy" id="565073"/>
    <lineage>
        <taxon>Bacteria</taxon>
        <taxon>Bacillati</taxon>
        <taxon>Actinomycetota</taxon>
        <taxon>Actinomycetes</taxon>
        <taxon>Kitasatosporales</taxon>
        <taxon>Streptomycetaceae</taxon>
        <taxon>Streptomyces</taxon>
    </lineage>
</organism>
<dbReference type="AlphaFoldDB" id="A0A2V4NLL8"/>
<evidence type="ECO:0000313" key="4">
    <source>
        <dbReference type="Proteomes" id="UP000248039"/>
    </source>
</evidence>
<feature type="compositionally biased region" description="Basic and acidic residues" evidence="1">
    <location>
        <begin position="78"/>
        <end position="87"/>
    </location>
</feature>
<accession>A0A2V4NLL8</accession>
<protein>
    <submittedName>
        <fullName evidence="3">Uncharacterized protein</fullName>
    </submittedName>
</protein>
<comment type="caution">
    <text evidence="3">The sequence shown here is derived from an EMBL/GenBank/DDBJ whole genome shotgun (WGS) entry which is preliminary data.</text>
</comment>
<feature type="signal peptide" evidence="2">
    <location>
        <begin position="1"/>
        <end position="27"/>
    </location>
</feature>
<evidence type="ECO:0000313" key="3">
    <source>
        <dbReference type="EMBL" id="PYC86907.1"/>
    </source>
</evidence>
<keyword evidence="2" id="KW-0732">Signal</keyword>
<dbReference type="Proteomes" id="UP000248039">
    <property type="component" value="Unassembled WGS sequence"/>
</dbReference>
<evidence type="ECO:0000256" key="2">
    <source>
        <dbReference type="SAM" id="SignalP"/>
    </source>
</evidence>
<reference evidence="3 4" key="1">
    <citation type="submission" date="2018-03" db="EMBL/GenBank/DDBJ databases">
        <title>Bioinformatic expansion and discovery of thiopeptide antibiotics.</title>
        <authorList>
            <person name="Schwalen C.J."/>
            <person name="Hudson G.A."/>
            <person name="Mitchell D.A."/>
        </authorList>
    </citation>
    <scope>NUCLEOTIDE SEQUENCE [LARGE SCALE GENOMIC DNA]</scope>
    <source>
        <strain evidence="3 4">ATCC 21389</strain>
    </source>
</reference>
<keyword evidence="4" id="KW-1185">Reference proteome</keyword>
<proteinExistence type="predicted"/>
<feature type="chain" id="PRO_5015982958" evidence="2">
    <location>
        <begin position="28"/>
        <end position="93"/>
    </location>
</feature>
<dbReference type="RefSeq" id="WP_110666214.1">
    <property type="nucleotide sequence ID" value="NZ_PYBW01000018.1"/>
</dbReference>
<evidence type="ECO:0000256" key="1">
    <source>
        <dbReference type="SAM" id="MobiDB-lite"/>
    </source>
</evidence>
<feature type="region of interest" description="Disordered" evidence="1">
    <location>
        <begin position="74"/>
        <end position="93"/>
    </location>
</feature>
<dbReference type="EMBL" id="PYBW01000018">
    <property type="protein sequence ID" value="PYC86907.1"/>
    <property type="molecule type" value="Genomic_DNA"/>
</dbReference>
<gene>
    <name evidence="3" type="ORF">C7C46_05295</name>
</gene>
<dbReference type="OrthoDB" id="9979511at2"/>
<sequence length="93" mass="9572">MQKMLGKAAAVAVGALMIAGVAAPAYAHVSTGGEGGGVVSADEPFVAGWGEGFACTDHVHTDWMKAFWATDEATGGEGSHHVDIDGWHHHHHG</sequence>
<name>A0A2V4NLL8_9ACTN</name>